<sequence>MPAPPLITLPTGESLSLFSDALFVHFSGLLPPLQRKIVRKMEEFIDDMHAHENPRYLVEAEYIGREAADNMQPGELEKVREMFLTQITWRLALCYQLSNPSRISEAVPALTYLDEVHKRIHGQNEMDAGSGMFLAVALSYHDAQEERSLQTFREAFKRIRPGFSPRNIIWARSHLARLLRQMDRIPEAEREENFTRQWLLKNASEPEFRDLEVFVCDDRNTGNHIFDHPDILSKFPAVEHSPAAPAVVPDDLEEDKQHSANNDTLDLQSTV</sequence>
<protein>
    <submittedName>
        <fullName evidence="2">Uncharacterized protein</fullName>
    </submittedName>
</protein>
<keyword evidence="3" id="KW-1185">Reference proteome</keyword>
<dbReference type="OrthoDB" id="5395091at2759"/>
<comment type="caution">
    <text evidence="2">The sequence shown here is derived from an EMBL/GenBank/DDBJ whole genome shotgun (WGS) entry which is preliminary data.</text>
</comment>
<reference evidence="2 3" key="1">
    <citation type="journal article" date="2020" name="ISME J.">
        <title>Uncovering the hidden diversity of litter-decomposition mechanisms in mushroom-forming fungi.</title>
        <authorList>
            <person name="Floudas D."/>
            <person name="Bentzer J."/>
            <person name="Ahren D."/>
            <person name="Johansson T."/>
            <person name="Persson P."/>
            <person name="Tunlid A."/>
        </authorList>
    </citation>
    <scope>NUCLEOTIDE SEQUENCE [LARGE SCALE GENOMIC DNA]</scope>
    <source>
        <strain evidence="2 3">CBS 101986</strain>
    </source>
</reference>
<name>A0A8H5B315_9AGAR</name>
<feature type="compositionally biased region" description="Polar residues" evidence="1">
    <location>
        <begin position="259"/>
        <end position="271"/>
    </location>
</feature>
<dbReference type="Proteomes" id="UP000567179">
    <property type="component" value="Unassembled WGS sequence"/>
</dbReference>
<evidence type="ECO:0000313" key="3">
    <source>
        <dbReference type="Proteomes" id="UP000567179"/>
    </source>
</evidence>
<organism evidence="2 3">
    <name type="scientific">Psilocybe cf. subviscida</name>
    <dbReference type="NCBI Taxonomy" id="2480587"/>
    <lineage>
        <taxon>Eukaryota</taxon>
        <taxon>Fungi</taxon>
        <taxon>Dikarya</taxon>
        <taxon>Basidiomycota</taxon>
        <taxon>Agaricomycotina</taxon>
        <taxon>Agaricomycetes</taxon>
        <taxon>Agaricomycetidae</taxon>
        <taxon>Agaricales</taxon>
        <taxon>Agaricineae</taxon>
        <taxon>Strophariaceae</taxon>
        <taxon>Psilocybe</taxon>
    </lineage>
</organism>
<proteinExistence type="predicted"/>
<gene>
    <name evidence="2" type="ORF">D9619_007182</name>
</gene>
<evidence type="ECO:0000256" key="1">
    <source>
        <dbReference type="SAM" id="MobiDB-lite"/>
    </source>
</evidence>
<feature type="region of interest" description="Disordered" evidence="1">
    <location>
        <begin position="252"/>
        <end position="271"/>
    </location>
</feature>
<evidence type="ECO:0000313" key="2">
    <source>
        <dbReference type="EMBL" id="KAF5315128.1"/>
    </source>
</evidence>
<dbReference type="EMBL" id="JAACJJ010000043">
    <property type="protein sequence ID" value="KAF5315128.1"/>
    <property type="molecule type" value="Genomic_DNA"/>
</dbReference>
<dbReference type="AlphaFoldDB" id="A0A8H5B315"/>
<accession>A0A8H5B315</accession>